<keyword evidence="2" id="KW-1185">Reference proteome</keyword>
<dbReference type="InParanoid" id="W7XIF4"/>
<gene>
    <name evidence="1" type="ORF">TTHERM_000599803</name>
</gene>
<dbReference type="RefSeq" id="XP_012654208.1">
    <property type="nucleotide sequence ID" value="XM_012798754.1"/>
</dbReference>
<name>W7XIF4_TETTS</name>
<organism evidence="1 2">
    <name type="scientific">Tetrahymena thermophila (strain SB210)</name>
    <dbReference type="NCBI Taxonomy" id="312017"/>
    <lineage>
        <taxon>Eukaryota</taxon>
        <taxon>Sar</taxon>
        <taxon>Alveolata</taxon>
        <taxon>Ciliophora</taxon>
        <taxon>Intramacronucleata</taxon>
        <taxon>Oligohymenophorea</taxon>
        <taxon>Hymenostomatida</taxon>
        <taxon>Tetrahymenina</taxon>
        <taxon>Tetrahymenidae</taxon>
        <taxon>Tetrahymena</taxon>
    </lineage>
</organism>
<evidence type="ECO:0000313" key="2">
    <source>
        <dbReference type="Proteomes" id="UP000009168"/>
    </source>
</evidence>
<evidence type="ECO:0000313" key="1">
    <source>
        <dbReference type="EMBL" id="EWS73244.1"/>
    </source>
</evidence>
<dbReference type="GeneID" id="24439780"/>
<dbReference type="Proteomes" id="UP000009168">
    <property type="component" value="Unassembled WGS sequence"/>
</dbReference>
<dbReference type="AlphaFoldDB" id="W7XIF4"/>
<accession>W7XIF4</accession>
<reference evidence="2" key="1">
    <citation type="journal article" date="2006" name="PLoS Biol.">
        <title>Macronuclear genome sequence of the ciliate Tetrahymena thermophila, a model eukaryote.</title>
        <authorList>
            <person name="Eisen J.A."/>
            <person name="Coyne R.S."/>
            <person name="Wu M."/>
            <person name="Wu D."/>
            <person name="Thiagarajan M."/>
            <person name="Wortman J.R."/>
            <person name="Badger J.H."/>
            <person name="Ren Q."/>
            <person name="Amedeo P."/>
            <person name="Jones K.M."/>
            <person name="Tallon L.J."/>
            <person name="Delcher A.L."/>
            <person name="Salzberg S.L."/>
            <person name="Silva J.C."/>
            <person name="Haas B.J."/>
            <person name="Majoros W.H."/>
            <person name="Farzad M."/>
            <person name="Carlton J.M."/>
            <person name="Smith R.K. Jr."/>
            <person name="Garg J."/>
            <person name="Pearlman R.E."/>
            <person name="Karrer K.M."/>
            <person name="Sun L."/>
            <person name="Manning G."/>
            <person name="Elde N.C."/>
            <person name="Turkewitz A.P."/>
            <person name="Asai D.J."/>
            <person name="Wilkes D.E."/>
            <person name="Wang Y."/>
            <person name="Cai H."/>
            <person name="Collins K."/>
            <person name="Stewart B.A."/>
            <person name="Lee S.R."/>
            <person name="Wilamowska K."/>
            <person name="Weinberg Z."/>
            <person name="Ruzzo W.L."/>
            <person name="Wloga D."/>
            <person name="Gaertig J."/>
            <person name="Frankel J."/>
            <person name="Tsao C.-C."/>
            <person name="Gorovsky M.A."/>
            <person name="Keeling P.J."/>
            <person name="Waller R.F."/>
            <person name="Patron N.J."/>
            <person name="Cherry J.M."/>
            <person name="Stover N.A."/>
            <person name="Krieger C.J."/>
            <person name="del Toro C."/>
            <person name="Ryder H.F."/>
            <person name="Williamson S.C."/>
            <person name="Barbeau R.A."/>
            <person name="Hamilton E.P."/>
            <person name="Orias E."/>
        </authorList>
    </citation>
    <scope>NUCLEOTIDE SEQUENCE [LARGE SCALE GENOMIC DNA]</scope>
    <source>
        <strain evidence="2">SB210</strain>
    </source>
</reference>
<dbReference type="EMBL" id="GG662620">
    <property type="protein sequence ID" value="EWS73244.1"/>
    <property type="molecule type" value="Genomic_DNA"/>
</dbReference>
<proteinExistence type="predicted"/>
<sequence>MRLYYFSLEIKIIIYQQSKHYIGNQISLDIEYSNKKFQFIQKLIKGKQKQQQTKQAVFKSTFLKEDQPKSRQKIQSLSIKCSKILIKFQIKSRRSLTRKTIRAGIMTYCIYALKIMKTIFITNTTKTRINKMLLYMKVTLSNSCSVKLKIILIIYFIHSFLVNQMSFSTKSLLNLNRILMRNKSFFKTYIAIQIKQKCCFKQSNKKQLILLTIKVIQIRYQIKFNNQCLPIKQSKNHLSSKFNLMPCNSLTKKQKLIARNIRLQVLHSKRVTLKLTIKNRLRMIQNLLSKIIKISFQKYTKTFKMIKLFIYLQMINKGHNLEAQQFQLVRNSSRQLISSILMKKIIIQTQQIQDQIQLIYLSRGGYLSLKCIKMKIKNKFLLHLQHLIKLKMLSIKLSLILLLIKQQIYSQINQPLIFIKMLIKYQTLHSKREISYLCFKIKLKMILNNSCKQNKISFQKQLKILQMIKLFIYSQMIKKDQILASQEYQSLLKNTNQLISSLLINFKLKIKQTLTTNQQIQLRYGGSQSKTCKTFIQDLVKLKMFFYKLSLILLLQYKQIMFYNKLSLIQLLTYNQICKLINQTLI</sequence>
<protein>
    <submittedName>
        <fullName evidence="1">Uncharacterized protein</fullName>
    </submittedName>
</protein>
<dbReference type="KEGG" id="tet:TTHERM_000599803"/>